<evidence type="ECO:0000256" key="3">
    <source>
        <dbReference type="ARBA" id="ARBA00022989"/>
    </source>
</evidence>
<dbReference type="CDD" id="cd07042">
    <property type="entry name" value="STAS_SulP_like_sulfate_transporter"/>
    <property type="match status" value="1"/>
</dbReference>
<keyword evidence="9" id="KW-1185">Reference proteome</keyword>
<dbReference type="Gene3D" id="3.30.750.24">
    <property type="entry name" value="STAS domain"/>
    <property type="match status" value="1"/>
</dbReference>
<feature type="compositionally biased region" description="Acidic residues" evidence="5">
    <location>
        <begin position="706"/>
        <end position="718"/>
    </location>
</feature>
<feature type="region of interest" description="Disordered" evidence="5">
    <location>
        <begin position="642"/>
        <end position="718"/>
    </location>
</feature>
<dbReference type="Proteomes" id="UP000695562">
    <property type="component" value="Unassembled WGS sequence"/>
</dbReference>
<evidence type="ECO:0000256" key="6">
    <source>
        <dbReference type="SAM" id="Phobius"/>
    </source>
</evidence>
<evidence type="ECO:0000259" key="7">
    <source>
        <dbReference type="PROSITE" id="PS50801"/>
    </source>
</evidence>
<reference evidence="8" key="1">
    <citation type="submission" date="2020-01" db="EMBL/GenBank/DDBJ databases">
        <title>Development of genomics and gene disruption for Polysphondylium violaceum indicates a role for the polyketide synthase stlB in stalk morphogenesis.</title>
        <authorList>
            <person name="Narita B."/>
            <person name="Kawabe Y."/>
            <person name="Kin K."/>
            <person name="Saito T."/>
            <person name="Gibbs R."/>
            <person name="Kuspa A."/>
            <person name="Muzny D."/>
            <person name="Queller D."/>
            <person name="Richards S."/>
            <person name="Strassman J."/>
            <person name="Sucgang R."/>
            <person name="Worley K."/>
            <person name="Schaap P."/>
        </authorList>
    </citation>
    <scope>NUCLEOTIDE SEQUENCE</scope>
    <source>
        <strain evidence="8">QSvi11</strain>
    </source>
</reference>
<dbReference type="SUPFAM" id="SSF52091">
    <property type="entry name" value="SpoIIaa-like"/>
    <property type="match status" value="1"/>
</dbReference>
<feature type="transmembrane region" description="Helical" evidence="6">
    <location>
        <begin position="458"/>
        <end position="485"/>
    </location>
</feature>
<evidence type="ECO:0000256" key="5">
    <source>
        <dbReference type="SAM" id="MobiDB-lite"/>
    </source>
</evidence>
<feature type="compositionally biased region" description="Low complexity" evidence="5">
    <location>
        <begin position="665"/>
        <end position="678"/>
    </location>
</feature>
<evidence type="ECO:0000313" key="8">
    <source>
        <dbReference type="EMBL" id="KAF2070682.1"/>
    </source>
</evidence>
<dbReference type="Pfam" id="PF01740">
    <property type="entry name" value="STAS"/>
    <property type="match status" value="1"/>
</dbReference>
<dbReference type="OrthoDB" id="427213at2759"/>
<feature type="transmembrane region" description="Helical" evidence="6">
    <location>
        <begin position="359"/>
        <end position="379"/>
    </location>
</feature>
<feature type="transmembrane region" description="Helical" evidence="6">
    <location>
        <begin position="112"/>
        <end position="128"/>
    </location>
</feature>
<dbReference type="AlphaFoldDB" id="A0A8J4V1Q4"/>
<dbReference type="EMBL" id="AJWJ01000460">
    <property type="protein sequence ID" value="KAF2070682.1"/>
    <property type="molecule type" value="Genomic_DNA"/>
</dbReference>
<dbReference type="NCBIfam" id="TIGR00815">
    <property type="entry name" value="sulP"/>
    <property type="match status" value="1"/>
</dbReference>
<proteinExistence type="predicted"/>
<dbReference type="PANTHER" id="PTHR11814">
    <property type="entry name" value="SULFATE TRANSPORTER"/>
    <property type="match status" value="1"/>
</dbReference>
<dbReference type="FunFam" id="3.30.750.24:FF:000086">
    <property type="entry name" value="RNA recognition motif-containing protein RRM"/>
    <property type="match status" value="1"/>
</dbReference>
<feature type="transmembrane region" description="Helical" evidence="6">
    <location>
        <begin position="165"/>
        <end position="184"/>
    </location>
</feature>
<feature type="transmembrane region" description="Helical" evidence="6">
    <location>
        <begin position="427"/>
        <end position="446"/>
    </location>
</feature>
<dbReference type="InterPro" id="IPR002645">
    <property type="entry name" value="STAS_dom"/>
</dbReference>
<gene>
    <name evidence="8" type="ORF">CYY_008008</name>
</gene>
<dbReference type="Pfam" id="PF00916">
    <property type="entry name" value="Sulfate_transp"/>
    <property type="match status" value="1"/>
</dbReference>
<feature type="transmembrane region" description="Helical" evidence="6">
    <location>
        <begin position="240"/>
        <end position="258"/>
    </location>
</feature>
<accession>A0A8J4V1Q4</accession>
<feature type="transmembrane region" description="Helical" evidence="6">
    <location>
        <begin position="135"/>
        <end position="153"/>
    </location>
</feature>
<dbReference type="InterPro" id="IPR036513">
    <property type="entry name" value="STAS_dom_sf"/>
</dbReference>
<keyword evidence="3 6" id="KW-1133">Transmembrane helix</keyword>
<feature type="transmembrane region" description="Helical" evidence="6">
    <location>
        <begin position="399"/>
        <end position="420"/>
    </location>
</feature>
<feature type="transmembrane region" description="Helical" evidence="6">
    <location>
        <begin position="270"/>
        <end position="291"/>
    </location>
</feature>
<sequence length="718" mass="79710">MGEHLKNTREWIQHSVKSDGQEPVQTGDNRFFLGHQDEDEVQEFLTKEELANPVQAFKAVKTRLPMYVPIINWIKSYSKQDLIGDLLSSITVAIMLVPQGLAYAILAGLPPVLGLYSGWLPLVIYSFMGSCKQLAVGPEALLSVLLGSILANYPDEVVVSISHSLAFLVGIISFLFGVFQFGFLGSILSRWVLSGFINAVAFIIAISQLDALIGVIFHGHMGPYEKFIYAIRHIKEAERATIILSIGCIVFLFGMKFFKQFLVKKMGWKNAKYIPDIMIVVIVCIVITAIFRLDNKGVAILGEVKGGFPTPSFPDLNYKTLQELLPQAFLMVIVGFVEATAVSKQLATKHNYSISSNRELVAFGTANILGSMFGSYPVFSSIPRTAIQDMAGSRTCLSGFLTSCLLLITCIFLTGLFKFLPKATMASIIFVAAFGLLELHEVVFLWKTRSWGDLVQFMVAFLATFILEVELGILISVGMCIFLVLKHSSSPHVYSVLGRVPGTNRFKDVAKFPEAEPIEGILLIRIDEVLYFANISQFKQLLAEIERMMDKSINVTGSGSTPLQSIIINVVNIPVMDASALLTIEEMVEAYHSRNIKIAFVQMSDKIKESFKKSGLYAIITPQYIFDSNYEAVTFLENNANHPDVHISMPTNSAFEEDQDDDHNSNNSSSLKQQQTQQHNHHLSHLDEDSPTNGAILADGLKFDDYSDPDSDEFITKK</sequence>
<feature type="domain" description="STAS" evidence="7">
    <location>
        <begin position="511"/>
        <end position="636"/>
    </location>
</feature>
<dbReference type="GO" id="GO:0055085">
    <property type="term" value="P:transmembrane transport"/>
    <property type="evidence" value="ECO:0007669"/>
    <property type="project" value="InterPro"/>
</dbReference>
<evidence type="ECO:0000256" key="1">
    <source>
        <dbReference type="ARBA" id="ARBA00004141"/>
    </source>
</evidence>
<dbReference type="InterPro" id="IPR011547">
    <property type="entry name" value="SLC26A/SulP_dom"/>
</dbReference>
<evidence type="ECO:0000313" key="9">
    <source>
        <dbReference type="Proteomes" id="UP000695562"/>
    </source>
</evidence>
<name>A0A8J4V1Q4_9MYCE</name>
<comment type="caution">
    <text evidence="8">The sequence shown here is derived from an EMBL/GenBank/DDBJ whole genome shotgun (WGS) entry which is preliminary data.</text>
</comment>
<feature type="transmembrane region" description="Helical" evidence="6">
    <location>
        <begin position="82"/>
        <end position="106"/>
    </location>
</feature>
<dbReference type="GO" id="GO:0016020">
    <property type="term" value="C:membrane"/>
    <property type="evidence" value="ECO:0007669"/>
    <property type="project" value="UniProtKB-SubCell"/>
</dbReference>
<keyword evidence="2 6" id="KW-0812">Transmembrane</keyword>
<dbReference type="InterPro" id="IPR001902">
    <property type="entry name" value="SLC26A/SulP_fam"/>
</dbReference>
<evidence type="ECO:0000256" key="4">
    <source>
        <dbReference type="ARBA" id="ARBA00023136"/>
    </source>
</evidence>
<evidence type="ECO:0000256" key="2">
    <source>
        <dbReference type="ARBA" id="ARBA00022692"/>
    </source>
</evidence>
<keyword evidence="4 6" id="KW-0472">Membrane</keyword>
<protein>
    <recommendedName>
        <fullName evidence="7">STAS domain-containing protein</fullName>
    </recommendedName>
</protein>
<feature type="transmembrane region" description="Helical" evidence="6">
    <location>
        <begin position="196"/>
        <end position="220"/>
    </location>
</feature>
<organism evidence="8 9">
    <name type="scientific">Polysphondylium violaceum</name>
    <dbReference type="NCBI Taxonomy" id="133409"/>
    <lineage>
        <taxon>Eukaryota</taxon>
        <taxon>Amoebozoa</taxon>
        <taxon>Evosea</taxon>
        <taxon>Eumycetozoa</taxon>
        <taxon>Dictyostelia</taxon>
        <taxon>Dictyosteliales</taxon>
        <taxon>Dictyosteliaceae</taxon>
        <taxon>Polysphondylium</taxon>
    </lineage>
</organism>
<comment type="subcellular location">
    <subcellularLocation>
        <location evidence="1">Membrane</location>
        <topology evidence="1">Multi-pass membrane protein</topology>
    </subcellularLocation>
</comment>
<dbReference type="PROSITE" id="PS50801">
    <property type="entry name" value="STAS"/>
    <property type="match status" value="1"/>
</dbReference>